<evidence type="ECO:0000256" key="1">
    <source>
        <dbReference type="ARBA" id="ARBA00008635"/>
    </source>
</evidence>
<comment type="similarity">
    <text evidence="1">Belongs to the DinB family.</text>
</comment>
<evidence type="ECO:0000313" key="4">
    <source>
        <dbReference type="Proteomes" id="UP001197974"/>
    </source>
</evidence>
<keyword evidence="4" id="KW-1185">Reference proteome</keyword>
<dbReference type="SUPFAM" id="SSF109854">
    <property type="entry name" value="DinB/YfiT-like putative metalloenzymes"/>
    <property type="match status" value="1"/>
</dbReference>
<keyword evidence="2" id="KW-0479">Metal-binding</keyword>
<dbReference type="InterPro" id="IPR007837">
    <property type="entry name" value="DinB"/>
</dbReference>
<dbReference type="Proteomes" id="UP001197974">
    <property type="component" value="Chromosome"/>
</dbReference>
<name>A0ABY9JUH2_9BACI</name>
<protein>
    <submittedName>
        <fullName evidence="3">DinB family protein</fullName>
    </submittedName>
</protein>
<dbReference type="InterPro" id="IPR034660">
    <property type="entry name" value="DinB/YfiT-like"/>
</dbReference>
<dbReference type="EMBL" id="CP129013">
    <property type="protein sequence ID" value="WLR42075.1"/>
    <property type="molecule type" value="Genomic_DNA"/>
</dbReference>
<evidence type="ECO:0000256" key="2">
    <source>
        <dbReference type="ARBA" id="ARBA00022723"/>
    </source>
</evidence>
<gene>
    <name evidence="3" type="ORF">LC087_15065</name>
</gene>
<proteinExistence type="inferred from homology"/>
<evidence type="ECO:0000313" key="3">
    <source>
        <dbReference type="EMBL" id="WLR42075.1"/>
    </source>
</evidence>
<dbReference type="Pfam" id="PF05163">
    <property type="entry name" value="DinB"/>
    <property type="match status" value="1"/>
</dbReference>
<dbReference type="RefSeq" id="WP_226540476.1">
    <property type="nucleotide sequence ID" value="NZ_CP129013.1"/>
</dbReference>
<accession>A0ABY9JUH2</accession>
<dbReference type="Gene3D" id="1.20.120.450">
    <property type="entry name" value="dinb family like domain"/>
    <property type="match status" value="1"/>
</dbReference>
<reference evidence="3 4" key="1">
    <citation type="submission" date="2023-06" db="EMBL/GenBank/DDBJ databases">
        <title>Five Gram-positive bacteria isolated from mangrove sediments in Shenzhen, Guangdong, China.</title>
        <authorList>
            <person name="Yu S."/>
            <person name="Zheng W."/>
            <person name="Huang Y."/>
        </authorList>
    </citation>
    <scope>NUCLEOTIDE SEQUENCE [LARGE SCALE GENOMIC DNA]</scope>
    <source>
        <strain evidence="3 4">SaN35-3</strain>
    </source>
</reference>
<sequence>MERMIGMNAVTILRNQLLEELELGIRSMEGLLRKVKEEDWQYRPAHNMRNLIELARHISSILEVDLHIWQEKDQETIQSVEGFYNELETSEAMIEAMKRGYDNYRSYLITMSDQDFLTKKTTPFYLEEGAIQAHWLVEEVSHFFHHRAQFFNYLKQLGYDVSMYDLYC</sequence>
<organism evidence="3 4">
    <name type="scientific">Bacillus carboniphilus</name>
    <dbReference type="NCBI Taxonomy" id="86663"/>
    <lineage>
        <taxon>Bacteria</taxon>
        <taxon>Bacillati</taxon>
        <taxon>Bacillota</taxon>
        <taxon>Bacilli</taxon>
        <taxon>Bacillales</taxon>
        <taxon>Bacillaceae</taxon>
        <taxon>Bacillus</taxon>
    </lineage>
</organism>